<dbReference type="RefSeq" id="WP_210000159.1">
    <property type="nucleotide sequence ID" value="NZ_BAAAJY010000001.1"/>
</dbReference>
<dbReference type="CDD" id="cd00610">
    <property type="entry name" value="OAT_like"/>
    <property type="match status" value="1"/>
</dbReference>
<keyword evidence="2" id="KW-0663">Pyridoxal phosphate</keyword>
<dbReference type="InterPro" id="IPR005814">
    <property type="entry name" value="Aminotrans_3"/>
</dbReference>
<dbReference type="InterPro" id="IPR049704">
    <property type="entry name" value="Aminotrans_3_PPA_site"/>
</dbReference>
<evidence type="ECO:0000256" key="2">
    <source>
        <dbReference type="ARBA" id="ARBA00022898"/>
    </source>
</evidence>
<dbReference type="PANTHER" id="PTHR45688:SF13">
    <property type="entry name" value="ALANINE--GLYOXYLATE AMINOTRANSFERASE 2-LIKE"/>
    <property type="match status" value="1"/>
</dbReference>
<evidence type="ECO:0000256" key="1">
    <source>
        <dbReference type="ARBA" id="ARBA00008954"/>
    </source>
</evidence>
<evidence type="ECO:0000259" key="3">
    <source>
        <dbReference type="Pfam" id="PF01636"/>
    </source>
</evidence>
<dbReference type="InterPro" id="IPR015421">
    <property type="entry name" value="PyrdxlP-dep_Trfase_major"/>
</dbReference>
<dbReference type="InterPro" id="IPR011009">
    <property type="entry name" value="Kinase-like_dom_sf"/>
</dbReference>
<dbReference type="Proteomes" id="UP001296993">
    <property type="component" value="Unassembled WGS sequence"/>
</dbReference>
<dbReference type="Pfam" id="PF01636">
    <property type="entry name" value="APH"/>
    <property type="match status" value="1"/>
</dbReference>
<dbReference type="InterPro" id="IPR015422">
    <property type="entry name" value="PyrdxlP-dep_Trfase_small"/>
</dbReference>
<accession>A0ABS4XGW8</accession>
<dbReference type="InterPro" id="IPR015424">
    <property type="entry name" value="PyrdxlP-dep_Trfase"/>
</dbReference>
<dbReference type="Gene3D" id="3.90.1200.10">
    <property type="match status" value="1"/>
</dbReference>
<gene>
    <name evidence="4" type="ORF">JOF47_003229</name>
</gene>
<evidence type="ECO:0000313" key="5">
    <source>
        <dbReference type="Proteomes" id="UP001296993"/>
    </source>
</evidence>
<sequence length="776" mass="83036">METTLDLRSITAQEAEQLVTGALDSYGIPAEEAVFELIKHRENFVYRLAVPGRTDLAVRLHRPGLRNDAEIHAEMAFLDAAGARGIMVPQVLPTVDGRLFVSLLDGFGRSCQIDLQEWITGSTTLGSIDEGLFGTSTLGPEDFRNLGSTIARLHVLAEELGPEAGTGRGAWDAEGLTGAAPLWGDPLAASVLDDSQRALLRKALDRAGRILKDHGKAPDRYGAIHADFTPENVLTSPAGLRVIDFDDFGPGYFLFDLVTALFFFQPHPAYPAYREALFQGYGSVRELPPEHLELWDTLRLARGASYLGWAAAREGQDDALFIFENVLPLVLRLAADYAKDSPTLISETVSTTDELLARRFATVGRHSPLFYAQPIALASAEGVWLTDTEGRRYLDGYNNVPHVGHCNPRVVAAACAQAKVLNLHSRYLNEPMVAYAEKLLSCFPAPLDKMFFTNSGSESNELALRIARQHTGARGVLVSDFSYHGNTSALAELTTGLVTREGLGEHVRPIRIPDLEHAGGLTEDELTAAALAGVDAAIASLKAAGIGLSAVLFDPLFSTEGLNRVPRGYVAGLADRVHAAGGLVIADEVQSGFGRTGDAMWGFELHGIVPDLATLGKPMGNGHPLGAVVTTTALLDEFGSHNMYFNTFAGNPVSAATGLAVLQEMEDRSLRANARGLGVGIQLRLREIAAESPAAGAVKGRGLFFGVEIVRPDGGPWAEGAKAVIEHMKANGVLVSRIGPDDNVLKMRPPMVIGREETELLLEAFGAALLHVGSAG</sequence>
<feature type="domain" description="Aminoglycoside phosphotransferase" evidence="3">
    <location>
        <begin position="41"/>
        <end position="286"/>
    </location>
</feature>
<dbReference type="PROSITE" id="PS00600">
    <property type="entry name" value="AA_TRANSFER_CLASS_3"/>
    <property type="match status" value="1"/>
</dbReference>
<dbReference type="Gene3D" id="3.40.640.10">
    <property type="entry name" value="Type I PLP-dependent aspartate aminotransferase-like (Major domain)"/>
    <property type="match status" value="1"/>
</dbReference>
<keyword evidence="5" id="KW-1185">Reference proteome</keyword>
<evidence type="ECO:0000313" key="4">
    <source>
        <dbReference type="EMBL" id="MBP2387718.1"/>
    </source>
</evidence>
<name>A0ABS4XGW8_9MICC</name>
<dbReference type="SUPFAM" id="SSF53383">
    <property type="entry name" value="PLP-dependent transferases"/>
    <property type="match status" value="1"/>
</dbReference>
<comment type="caution">
    <text evidence="4">The sequence shown here is derived from an EMBL/GenBank/DDBJ whole genome shotgun (WGS) entry which is preliminary data.</text>
</comment>
<dbReference type="PANTHER" id="PTHR45688">
    <property type="match status" value="1"/>
</dbReference>
<dbReference type="SUPFAM" id="SSF56112">
    <property type="entry name" value="Protein kinase-like (PK-like)"/>
    <property type="match status" value="1"/>
</dbReference>
<organism evidence="4 5">
    <name type="scientific">Paeniglutamicibacter kerguelensis</name>
    <dbReference type="NCBI Taxonomy" id="254788"/>
    <lineage>
        <taxon>Bacteria</taxon>
        <taxon>Bacillati</taxon>
        <taxon>Actinomycetota</taxon>
        <taxon>Actinomycetes</taxon>
        <taxon>Micrococcales</taxon>
        <taxon>Micrococcaceae</taxon>
        <taxon>Paeniglutamicibacter</taxon>
    </lineage>
</organism>
<reference evidence="4 5" key="1">
    <citation type="submission" date="2021-03" db="EMBL/GenBank/DDBJ databases">
        <title>Sequencing the genomes of 1000 actinobacteria strains.</title>
        <authorList>
            <person name="Klenk H.-P."/>
        </authorList>
    </citation>
    <scope>NUCLEOTIDE SEQUENCE [LARGE SCALE GENOMIC DNA]</scope>
    <source>
        <strain evidence="4 5">DSM 15797</strain>
    </source>
</reference>
<comment type="similarity">
    <text evidence="1">Belongs to the class-III pyridoxal-phosphate-dependent aminotransferase family.</text>
</comment>
<dbReference type="EMBL" id="JAGIOF010000001">
    <property type="protein sequence ID" value="MBP2387718.1"/>
    <property type="molecule type" value="Genomic_DNA"/>
</dbReference>
<dbReference type="Pfam" id="PF00202">
    <property type="entry name" value="Aminotran_3"/>
    <property type="match status" value="1"/>
</dbReference>
<dbReference type="Gene3D" id="3.90.1150.10">
    <property type="entry name" value="Aspartate Aminotransferase, domain 1"/>
    <property type="match status" value="1"/>
</dbReference>
<dbReference type="InterPro" id="IPR002575">
    <property type="entry name" value="Aminoglycoside_PTrfase"/>
</dbReference>
<protein>
    <submittedName>
        <fullName evidence="4">4-aminobutyrate aminotransferase-like enzyme/Ser/Thr protein kinase RdoA (MazF antagonist)</fullName>
    </submittedName>
</protein>
<proteinExistence type="inferred from homology"/>